<dbReference type="GO" id="GO:0009307">
    <property type="term" value="P:DNA restriction-modification system"/>
    <property type="evidence" value="ECO:0007669"/>
    <property type="project" value="UniProtKB-KW"/>
</dbReference>
<name>A0AA96WBD5_9CYAN</name>
<dbReference type="AlphaFoldDB" id="A0AA96WBD5"/>
<dbReference type="CDD" id="cd17515">
    <property type="entry name" value="RMtype1_S_MjaORF132P_Sau1132ORF3780P-TRD1-CR1_like"/>
    <property type="match status" value="1"/>
</dbReference>
<dbReference type="PANTHER" id="PTHR30408:SF12">
    <property type="entry name" value="TYPE I RESTRICTION ENZYME MJAVIII SPECIFICITY SUBUNIT"/>
    <property type="match status" value="1"/>
</dbReference>
<evidence type="ECO:0000256" key="3">
    <source>
        <dbReference type="ARBA" id="ARBA00023125"/>
    </source>
</evidence>
<organism evidence="6">
    <name type="scientific">Leptolyngbya sp. NK1-12</name>
    <dbReference type="NCBI Taxonomy" id="2547451"/>
    <lineage>
        <taxon>Bacteria</taxon>
        <taxon>Bacillati</taxon>
        <taxon>Cyanobacteriota</taxon>
        <taxon>Cyanophyceae</taxon>
        <taxon>Leptolyngbyales</taxon>
        <taxon>Leptolyngbyaceae</taxon>
        <taxon>Leptolyngbya group</taxon>
        <taxon>Leptolyngbya</taxon>
    </lineage>
</organism>
<evidence type="ECO:0000313" key="6">
    <source>
        <dbReference type="EMBL" id="WNZ21943.1"/>
    </source>
</evidence>
<feature type="region of interest" description="Disordered" evidence="4">
    <location>
        <begin position="122"/>
        <end position="148"/>
    </location>
</feature>
<dbReference type="InterPro" id="IPR052021">
    <property type="entry name" value="Type-I_RS_S_subunit"/>
</dbReference>
<dbReference type="InterPro" id="IPR044946">
    <property type="entry name" value="Restrct_endonuc_typeI_TRD_sf"/>
</dbReference>
<feature type="compositionally biased region" description="Polar residues" evidence="4">
    <location>
        <begin position="139"/>
        <end position="148"/>
    </location>
</feature>
<proteinExistence type="inferred from homology"/>
<dbReference type="InterPro" id="IPR000055">
    <property type="entry name" value="Restrct_endonuc_typeI_TRD"/>
</dbReference>
<sequence length="148" mass="15623">MSELPEGWIYTLLSDVAPWRSGGTPSRNNPVYYGGSIPWIKIGELGQGVITDTKEKITELGLQNSSAKLFPKGSVAVAMYGATIGKTAILGIEAATNQACAVGIPIEGLNRFTGNNLRTKTSATASMHPKPNALPRAKFTSTTSLDAK</sequence>
<evidence type="ECO:0000256" key="1">
    <source>
        <dbReference type="ARBA" id="ARBA00010923"/>
    </source>
</evidence>
<feature type="domain" description="Type I restriction modification DNA specificity" evidence="5">
    <location>
        <begin position="5"/>
        <end position="123"/>
    </location>
</feature>
<evidence type="ECO:0000256" key="2">
    <source>
        <dbReference type="ARBA" id="ARBA00022747"/>
    </source>
</evidence>
<dbReference type="Pfam" id="PF01420">
    <property type="entry name" value="Methylase_S"/>
    <property type="match status" value="1"/>
</dbReference>
<comment type="similarity">
    <text evidence="1">Belongs to the type-I restriction system S methylase family.</text>
</comment>
<dbReference type="SUPFAM" id="SSF116734">
    <property type="entry name" value="DNA methylase specificity domain"/>
    <property type="match status" value="1"/>
</dbReference>
<evidence type="ECO:0000256" key="4">
    <source>
        <dbReference type="SAM" id="MobiDB-lite"/>
    </source>
</evidence>
<protein>
    <recommendedName>
        <fullName evidence="5">Type I restriction modification DNA specificity domain-containing protein</fullName>
    </recommendedName>
</protein>
<dbReference type="GO" id="GO:0003677">
    <property type="term" value="F:DNA binding"/>
    <property type="evidence" value="ECO:0007669"/>
    <property type="project" value="UniProtKB-KW"/>
</dbReference>
<accession>A0AA96WBD5</accession>
<keyword evidence="2" id="KW-0680">Restriction system</keyword>
<dbReference type="Gene3D" id="3.90.220.20">
    <property type="entry name" value="DNA methylase specificity domains"/>
    <property type="match status" value="1"/>
</dbReference>
<keyword evidence="3" id="KW-0238">DNA-binding</keyword>
<dbReference type="PANTHER" id="PTHR30408">
    <property type="entry name" value="TYPE-1 RESTRICTION ENZYME ECOKI SPECIFICITY PROTEIN"/>
    <property type="match status" value="1"/>
</dbReference>
<gene>
    <name evidence="6" type="ORF">HJG54_03050</name>
</gene>
<evidence type="ECO:0000259" key="5">
    <source>
        <dbReference type="Pfam" id="PF01420"/>
    </source>
</evidence>
<dbReference type="EMBL" id="CP053586">
    <property type="protein sequence ID" value="WNZ21943.1"/>
    <property type="molecule type" value="Genomic_DNA"/>
</dbReference>
<reference evidence="6" key="1">
    <citation type="submission" date="2020-05" db="EMBL/GenBank/DDBJ databases">
        <authorList>
            <person name="Zhu T."/>
            <person name="Keshari N."/>
            <person name="Lu X."/>
        </authorList>
    </citation>
    <scope>NUCLEOTIDE SEQUENCE</scope>
    <source>
        <strain evidence="6">NK1-12</strain>
    </source>
</reference>